<evidence type="ECO:0000313" key="2">
    <source>
        <dbReference type="Proteomes" id="UP000308652"/>
    </source>
</evidence>
<dbReference type="Proteomes" id="UP000308652">
    <property type="component" value="Unassembled WGS sequence"/>
</dbReference>
<evidence type="ECO:0008006" key="3">
    <source>
        <dbReference type="Google" id="ProtNLM"/>
    </source>
</evidence>
<sequence>MVPHLPSELLRDIISLCLDVKSNRIPLLLTSSVCNAISMELLYTHLRFETSLQLIRFLCTYGTPLLPLPYPPRTIDVDFTSDATTIFFHLNTLITRCGSLPEMETDEQGRIVLDILRLRLYSHTQDSGLHMILTSLEQVNPRRFIWTGPDPPHHFSTAVSLLFTFSAQYLFRAIEGWTNLTHLTLTHISLRLPSGNDNLPFRFPQVPNLRVFYLGQATFIPAESIAIFILGSAGVTALEKVRLVDAYESSIWGRRLRRSDIETLAARIVVASDIGDDEQRKEKVVAGAVKKIRQFITCEGQTERIIGGDRIPEDSNGVLM</sequence>
<dbReference type="OrthoDB" id="2587912at2759"/>
<dbReference type="AlphaFoldDB" id="A0A5C3LH15"/>
<dbReference type="EMBL" id="ML213687">
    <property type="protein sequence ID" value="TFK32098.1"/>
    <property type="molecule type" value="Genomic_DNA"/>
</dbReference>
<evidence type="ECO:0000313" key="1">
    <source>
        <dbReference type="EMBL" id="TFK32098.1"/>
    </source>
</evidence>
<keyword evidence="2" id="KW-1185">Reference proteome</keyword>
<reference evidence="1 2" key="1">
    <citation type="journal article" date="2019" name="Nat. Ecol. Evol.">
        <title>Megaphylogeny resolves global patterns of mushroom evolution.</title>
        <authorList>
            <person name="Varga T."/>
            <person name="Krizsan K."/>
            <person name="Foldi C."/>
            <person name="Dima B."/>
            <person name="Sanchez-Garcia M."/>
            <person name="Sanchez-Ramirez S."/>
            <person name="Szollosi G.J."/>
            <person name="Szarkandi J.G."/>
            <person name="Papp V."/>
            <person name="Albert L."/>
            <person name="Andreopoulos W."/>
            <person name="Angelini C."/>
            <person name="Antonin V."/>
            <person name="Barry K.W."/>
            <person name="Bougher N.L."/>
            <person name="Buchanan P."/>
            <person name="Buyck B."/>
            <person name="Bense V."/>
            <person name="Catcheside P."/>
            <person name="Chovatia M."/>
            <person name="Cooper J."/>
            <person name="Damon W."/>
            <person name="Desjardin D."/>
            <person name="Finy P."/>
            <person name="Geml J."/>
            <person name="Haridas S."/>
            <person name="Hughes K."/>
            <person name="Justo A."/>
            <person name="Karasinski D."/>
            <person name="Kautmanova I."/>
            <person name="Kiss B."/>
            <person name="Kocsube S."/>
            <person name="Kotiranta H."/>
            <person name="LaButti K.M."/>
            <person name="Lechner B.E."/>
            <person name="Liimatainen K."/>
            <person name="Lipzen A."/>
            <person name="Lukacs Z."/>
            <person name="Mihaltcheva S."/>
            <person name="Morgado L.N."/>
            <person name="Niskanen T."/>
            <person name="Noordeloos M.E."/>
            <person name="Ohm R.A."/>
            <person name="Ortiz-Santana B."/>
            <person name="Ovrebo C."/>
            <person name="Racz N."/>
            <person name="Riley R."/>
            <person name="Savchenko A."/>
            <person name="Shiryaev A."/>
            <person name="Soop K."/>
            <person name="Spirin V."/>
            <person name="Szebenyi C."/>
            <person name="Tomsovsky M."/>
            <person name="Tulloss R.E."/>
            <person name="Uehling J."/>
            <person name="Grigoriev I.V."/>
            <person name="Vagvolgyi C."/>
            <person name="Papp T."/>
            <person name="Martin F.M."/>
            <person name="Miettinen O."/>
            <person name="Hibbett D.S."/>
            <person name="Nagy L.G."/>
        </authorList>
    </citation>
    <scope>NUCLEOTIDE SEQUENCE [LARGE SCALE GENOMIC DNA]</scope>
    <source>
        <strain evidence="1 2">CBS 166.37</strain>
    </source>
</reference>
<proteinExistence type="predicted"/>
<protein>
    <recommendedName>
        <fullName evidence="3">F-box domain-containing protein</fullName>
    </recommendedName>
</protein>
<accession>A0A5C3LH15</accession>
<gene>
    <name evidence="1" type="ORF">BDQ12DRAFT_701319</name>
</gene>
<name>A0A5C3LH15_9AGAR</name>
<organism evidence="1 2">
    <name type="scientific">Crucibulum laeve</name>
    <dbReference type="NCBI Taxonomy" id="68775"/>
    <lineage>
        <taxon>Eukaryota</taxon>
        <taxon>Fungi</taxon>
        <taxon>Dikarya</taxon>
        <taxon>Basidiomycota</taxon>
        <taxon>Agaricomycotina</taxon>
        <taxon>Agaricomycetes</taxon>
        <taxon>Agaricomycetidae</taxon>
        <taxon>Agaricales</taxon>
        <taxon>Agaricineae</taxon>
        <taxon>Nidulariaceae</taxon>
        <taxon>Crucibulum</taxon>
    </lineage>
</organism>